<evidence type="ECO:0000313" key="1">
    <source>
        <dbReference type="EMBL" id="KUM71393.1"/>
    </source>
</evidence>
<protein>
    <submittedName>
        <fullName evidence="1">Uncharacterized protein</fullName>
    </submittedName>
</protein>
<dbReference type="AlphaFoldDB" id="A0A117P1K5"/>
<organism evidence="1 2">
    <name type="scientific">Streptomyces curacoi</name>
    <dbReference type="NCBI Taxonomy" id="146536"/>
    <lineage>
        <taxon>Bacteria</taxon>
        <taxon>Bacillati</taxon>
        <taxon>Actinomycetota</taxon>
        <taxon>Actinomycetes</taxon>
        <taxon>Kitasatosporales</taxon>
        <taxon>Streptomycetaceae</taxon>
        <taxon>Streptomyces</taxon>
    </lineage>
</organism>
<name>A0A117P1K5_9ACTN</name>
<dbReference type="STRING" id="146536.AQI70_27970"/>
<proteinExistence type="predicted"/>
<dbReference type="EMBL" id="LMWJ01000021">
    <property type="protein sequence ID" value="KUM71393.1"/>
    <property type="molecule type" value="Genomic_DNA"/>
</dbReference>
<keyword evidence="2" id="KW-1185">Reference proteome</keyword>
<evidence type="ECO:0000313" key="2">
    <source>
        <dbReference type="Proteomes" id="UP000054024"/>
    </source>
</evidence>
<gene>
    <name evidence="1" type="ORF">AQI70_27970</name>
</gene>
<sequence length="78" mass="8432">MSRDAAEVSRSVTLGFDMCIRPLSPYRLEHCGQAPHPCTATTFRAIAICSLREARSARGAYLPPPKPSQVGCENCSPP</sequence>
<accession>A0A117P1K5</accession>
<comment type="caution">
    <text evidence="1">The sequence shown here is derived from an EMBL/GenBank/DDBJ whole genome shotgun (WGS) entry which is preliminary data.</text>
</comment>
<dbReference type="Proteomes" id="UP000054024">
    <property type="component" value="Unassembled WGS sequence"/>
</dbReference>
<reference evidence="1 2" key="1">
    <citation type="submission" date="2015-10" db="EMBL/GenBank/DDBJ databases">
        <title>Draft genome sequence of Streptomyces curacoi DSM 40107, type strain for the species Streptomyces curacoi.</title>
        <authorList>
            <person name="Ruckert C."/>
            <person name="Winkler A."/>
            <person name="Kalinowski J."/>
            <person name="Kampfer P."/>
            <person name="Glaeser S."/>
        </authorList>
    </citation>
    <scope>NUCLEOTIDE SEQUENCE [LARGE SCALE GENOMIC DNA]</scope>
    <source>
        <strain evidence="1 2">DSM 40107</strain>
    </source>
</reference>